<accession>B7PIY3</accession>
<evidence type="ECO:0000313" key="2">
    <source>
        <dbReference type="EnsemblMetazoa" id="ISCW017882-PA"/>
    </source>
</evidence>
<dbReference type="PaxDb" id="6945-B7PIY3"/>
<evidence type="ECO:0000313" key="3">
    <source>
        <dbReference type="Proteomes" id="UP000001555"/>
    </source>
</evidence>
<proteinExistence type="predicted"/>
<dbReference type="HOGENOM" id="CLU_2111512_0_0_1"/>
<dbReference type="EMBL" id="ABJB010475344">
    <property type="status" value="NOT_ANNOTATED_CDS"/>
    <property type="molecule type" value="Genomic_DNA"/>
</dbReference>
<gene>
    <name evidence="1" type="ORF">IscW_ISCW017882</name>
</gene>
<evidence type="ECO:0000313" key="1">
    <source>
        <dbReference type="EMBL" id="EEC06555.1"/>
    </source>
</evidence>
<dbReference type="VEuPathDB" id="VectorBase:ISCI017882"/>
<dbReference type="InParanoid" id="B7PIY3"/>
<keyword evidence="3" id="KW-1185">Reference proteome</keyword>
<dbReference type="EMBL" id="DS722680">
    <property type="protein sequence ID" value="EEC06555.1"/>
    <property type="molecule type" value="Genomic_DNA"/>
</dbReference>
<organism>
    <name type="scientific">Ixodes scapularis</name>
    <name type="common">Black-legged tick</name>
    <name type="synonym">Deer tick</name>
    <dbReference type="NCBI Taxonomy" id="6945"/>
    <lineage>
        <taxon>Eukaryota</taxon>
        <taxon>Metazoa</taxon>
        <taxon>Ecdysozoa</taxon>
        <taxon>Arthropoda</taxon>
        <taxon>Chelicerata</taxon>
        <taxon>Arachnida</taxon>
        <taxon>Acari</taxon>
        <taxon>Parasitiformes</taxon>
        <taxon>Ixodida</taxon>
        <taxon>Ixodoidea</taxon>
        <taxon>Ixodidae</taxon>
        <taxon>Ixodinae</taxon>
        <taxon>Ixodes</taxon>
    </lineage>
</organism>
<sequence length="115" mass="13568">MNHFQCSMQYAQVMILRKTHSTVIFHSQNQEKQNYQIFLHHSSVTPWVPLQTLLHSIHLSDPRRRPTHISPDVLRISTQHPQSVNNYGTPVRCYEHLPNHTRNARATLMKSMKNF</sequence>
<dbReference type="EnsemblMetazoa" id="ISCW017882-RA">
    <property type="protein sequence ID" value="ISCW017882-PA"/>
    <property type="gene ID" value="ISCW017882"/>
</dbReference>
<dbReference type="AlphaFoldDB" id="B7PIY3"/>
<name>B7PIY3_IXOSC</name>
<protein>
    <submittedName>
        <fullName evidence="1 2">Uncharacterized protein</fullName>
    </submittedName>
</protein>
<reference evidence="2" key="2">
    <citation type="submission" date="2020-05" db="UniProtKB">
        <authorList>
            <consortium name="EnsemblMetazoa"/>
        </authorList>
    </citation>
    <scope>IDENTIFICATION</scope>
    <source>
        <strain evidence="2">wikel</strain>
    </source>
</reference>
<dbReference type="VEuPathDB" id="VectorBase:ISCW017882"/>
<dbReference type="Proteomes" id="UP000001555">
    <property type="component" value="Unassembled WGS sequence"/>
</dbReference>
<reference evidence="1 3" key="1">
    <citation type="submission" date="2008-03" db="EMBL/GenBank/DDBJ databases">
        <title>Annotation of Ixodes scapularis.</title>
        <authorList>
            <consortium name="Ixodes scapularis Genome Project Consortium"/>
            <person name="Caler E."/>
            <person name="Hannick L.I."/>
            <person name="Bidwell S."/>
            <person name="Joardar V."/>
            <person name="Thiagarajan M."/>
            <person name="Amedeo P."/>
            <person name="Galinsky K.J."/>
            <person name="Schobel S."/>
            <person name="Inman J."/>
            <person name="Hostetler J."/>
            <person name="Miller J."/>
            <person name="Hammond M."/>
            <person name="Megy K."/>
            <person name="Lawson D."/>
            <person name="Kodira C."/>
            <person name="Sutton G."/>
            <person name="Meyer J."/>
            <person name="Hill C.A."/>
            <person name="Birren B."/>
            <person name="Nene V."/>
            <person name="Collins F."/>
            <person name="Alarcon-Chaidez F."/>
            <person name="Wikel S."/>
            <person name="Strausberg R."/>
        </authorList>
    </citation>
    <scope>NUCLEOTIDE SEQUENCE [LARGE SCALE GENOMIC DNA]</scope>
    <source>
        <strain evidence="3">Wikel</strain>
        <strain evidence="1">Wikel colony</strain>
    </source>
</reference>